<reference evidence="3" key="1">
    <citation type="journal article" date="2011" name="PLoS Genet.">
        <title>Genomic analysis of the necrotrophic fungal pathogens Sclerotinia sclerotiorum and Botrytis cinerea.</title>
        <authorList>
            <person name="Amselem J."/>
            <person name="Cuomo C.A."/>
            <person name="van Kan J.A."/>
            <person name="Viaud M."/>
            <person name="Benito E.P."/>
            <person name="Couloux A."/>
            <person name="Coutinho P.M."/>
            <person name="de Vries R.P."/>
            <person name="Dyer P.S."/>
            <person name="Fillinger S."/>
            <person name="Fournier E."/>
            <person name="Gout L."/>
            <person name="Hahn M."/>
            <person name="Kohn L."/>
            <person name="Lapalu N."/>
            <person name="Plummer K.M."/>
            <person name="Pradier J.M."/>
            <person name="Quevillon E."/>
            <person name="Sharon A."/>
            <person name="Simon A."/>
            <person name="ten Have A."/>
            <person name="Tudzynski B."/>
            <person name="Tudzynski P."/>
            <person name="Wincker P."/>
            <person name="Andrew M."/>
            <person name="Anthouard V."/>
            <person name="Beever R.E."/>
            <person name="Beffa R."/>
            <person name="Benoit I."/>
            <person name="Bouzid O."/>
            <person name="Brault B."/>
            <person name="Chen Z."/>
            <person name="Choquer M."/>
            <person name="Collemare J."/>
            <person name="Cotton P."/>
            <person name="Danchin E.G."/>
            <person name="Da Silva C."/>
            <person name="Gautier A."/>
            <person name="Giraud C."/>
            <person name="Giraud T."/>
            <person name="Gonzalez C."/>
            <person name="Grossetete S."/>
            <person name="Guldener U."/>
            <person name="Henrissat B."/>
            <person name="Howlett B.J."/>
            <person name="Kodira C."/>
            <person name="Kretschmer M."/>
            <person name="Lappartient A."/>
            <person name="Leroch M."/>
            <person name="Levis C."/>
            <person name="Mauceli E."/>
            <person name="Neuveglise C."/>
            <person name="Oeser B."/>
            <person name="Pearson M."/>
            <person name="Poulain J."/>
            <person name="Poussereau N."/>
            <person name="Quesneville H."/>
            <person name="Rascle C."/>
            <person name="Schumacher J."/>
            <person name="Segurens B."/>
            <person name="Sexton A."/>
            <person name="Silva E."/>
            <person name="Sirven C."/>
            <person name="Soanes D.M."/>
            <person name="Talbot N.J."/>
            <person name="Templeton M."/>
            <person name="Yandava C."/>
            <person name="Yarden O."/>
            <person name="Zeng Q."/>
            <person name="Rollins J.A."/>
            <person name="Lebrun M.H."/>
            <person name="Dickman M."/>
        </authorList>
    </citation>
    <scope>NUCLEOTIDE SEQUENCE [LARGE SCALE GENOMIC DNA]</scope>
    <source>
        <strain evidence="3">ATCC 18683 / 1980 / Ss-1</strain>
    </source>
</reference>
<protein>
    <submittedName>
        <fullName evidence="2">Uncharacterized protein</fullName>
    </submittedName>
</protein>
<gene>
    <name evidence="2" type="ORF">SS1G_12138</name>
</gene>
<dbReference type="RefSeq" id="XP_001587109.1">
    <property type="nucleotide sequence ID" value="XM_001587059.1"/>
</dbReference>
<accession>A7F2J1</accession>
<proteinExistence type="predicted"/>
<feature type="compositionally biased region" description="Basic residues" evidence="1">
    <location>
        <begin position="39"/>
        <end position="55"/>
    </location>
</feature>
<evidence type="ECO:0000256" key="1">
    <source>
        <dbReference type="SAM" id="MobiDB-lite"/>
    </source>
</evidence>
<dbReference type="GeneID" id="5483144"/>
<sequence>MVPSRSIAGSSRVYKSQKNQTQFDAAEDHRIFNRAELQHKRKAQRGAAKKTHPYHNTKDFAQFDV</sequence>
<evidence type="ECO:0000313" key="3">
    <source>
        <dbReference type="Proteomes" id="UP000001312"/>
    </source>
</evidence>
<dbReference type="KEGG" id="ssl:SS1G_12138"/>
<dbReference type="AlphaFoldDB" id="A7F2J1"/>
<feature type="region of interest" description="Disordered" evidence="1">
    <location>
        <begin position="1"/>
        <end position="27"/>
    </location>
</feature>
<name>A7F2J1_SCLS1</name>
<dbReference type="HOGENOM" id="CLU_2851098_0_0_1"/>
<dbReference type="InParanoid" id="A7F2J1"/>
<keyword evidence="3" id="KW-1185">Reference proteome</keyword>
<organism evidence="2 3">
    <name type="scientific">Sclerotinia sclerotiorum (strain ATCC 18683 / 1980 / Ss-1)</name>
    <name type="common">White mold</name>
    <name type="synonym">Whetzelinia sclerotiorum</name>
    <dbReference type="NCBI Taxonomy" id="665079"/>
    <lineage>
        <taxon>Eukaryota</taxon>
        <taxon>Fungi</taxon>
        <taxon>Dikarya</taxon>
        <taxon>Ascomycota</taxon>
        <taxon>Pezizomycotina</taxon>
        <taxon>Leotiomycetes</taxon>
        <taxon>Helotiales</taxon>
        <taxon>Sclerotiniaceae</taxon>
        <taxon>Sclerotinia</taxon>
    </lineage>
</organism>
<dbReference type="Proteomes" id="UP000001312">
    <property type="component" value="Unassembled WGS sequence"/>
</dbReference>
<feature type="region of interest" description="Disordered" evidence="1">
    <location>
        <begin position="39"/>
        <end position="65"/>
    </location>
</feature>
<evidence type="ECO:0000313" key="2">
    <source>
        <dbReference type="EMBL" id="EDN95933.1"/>
    </source>
</evidence>
<dbReference type="EMBL" id="CH476639">
    <property type="protein sequence ID" value="EDN95933.1"/>
    <property type="molecule type" value="Genomic_DNA"/>
</dbReference>
<feature type="compositionally biased region" description="Polar residues" evidence="1">
    <location>
        <begin position="7"/>
        <end position="23"/>
    </location>
</feature>